<keyword evidence="2" id="KW-1185">Reference proteome</keyword>
<dbReference type="AlphaFoldDB" id="D2W1I5"/>
<reference evidence="1 2" key="1">
    <citation type="journal article" date="2010" name="Cell">
        <title>The genome of Naegleria gruberi illuminates early eukaryotic versatility.</title>
        <authorList>
            <person name="Fritz-Laylin L.K."/>
            <person name="Prochnik S.E."/>
            <person name="Ginger M.L."/>
            <person name="Dacks J.B."/>
            <person name="Carpenter M.L."/>
            <person name="Field M.C."/>
            <person name="Kuo A."/>
            <person name="Paredez A."/>
            <person name="Chapman J."/>
            <person name="Pham J."/>
            <person name="Shu S."/>
            <person name="Neupane R."/>
            <person name="Cipriano M."/>
            <person name="Mancuso J."/>
            <person name="Tu H."/>
            <person name="Salamov A."/>
            <person name="Lindquist E."/>
            <person name="Shapiro H."/>
            <person name="Lucas S."/>
            <person name="Grigoriev I.V."/>
            <person name="Cande W.Z."/>
            <person name="Fulton C."/>
            <person name="Rokhsar D.S."/>
            <person name="Dawson S.C."/>
        </authorList>
    </citation>
    <scope>NUCLEOTIDE SEQUENCE [LARGE SCALE GENOMIC DNA]</scope>
    <source>
        <strain evidence="1 2">NEG-M</strain>
    </source>
</reference>
<protein>
    <submittedName>
        <fullName evidence="1">Predicted protein</fullName>
    </submittedName>
</protein>
<evidence type="ECO:0000313" key="1">
    <source>
        <dbReference type="EMBL" id="EFC37051.1"/>
    </source>
</evidence>
<accession>D2W1I5</accession>
<gene>
    <name evidence="1" type="ORF">NAEGRDRAFT_75233</name>
</gene>
<sequence>MFESIEITLREDLVMDDEAKVSFGKSSSIPYFHAFNGRIICHATPKEPLKLYPKYDWAIVELDITSRELDSLFAESCHFPPIPKFIIPTPSKVETSIQSDIYKYFSVLWFTIIEE</sequence>
<dbReference type="VEuPathDB" id="AmoebaDB:NAEGRDRAFT_75233"/>
<dbReference type="GeneID" id="8857120"/>
<dbReference type="EMBL" id="GG738922">
    <property type="protein sequence ID" value="EFC37051.1"/>
    <property type="molecule type" value="Genomic_DNA"/>
</dbReference>
<name>D2W1I5_NAEGR</name>
<organism evidence="2">
    <name type="scientific">Naegleria gruberi</name>
    <name type="common">Amoeba</name>
    <dbReference type="NCBI Taxonomy" id="5762"/>
    <lineage>
        <taxon>Eukaryota</taxon>
        <taxon>Discoba</taxon>
        <taxon>Heterolobosea</taxon>
        <taxon>Tetramitia</taxon>
        <taxon>Eutetramitia</taxon>
        <taxon>Vahlkampfiidae</taxon>
        <taxon>Naegleria</taxon>
    </lineage>
</organism>
<dbReference type="RefSeq" id="XP_002669795.1">
    <property type="nucleotide sequence ID" value="XM_002669749.1"/>
</dbReference>
<evidence type="ECO:0000313" key="2">
    <source>
        <dbReference type="Proteomes" id="UP000006671"/>
    </source>
</evidence>
<dbReference type="InParanoid" id="D2W1I5"/>
<proteinExistence type="predicted"/>
<dbReference type="KEGG" id="ngr:NAEGRDRAFT_75233"/>
<dbReference type="Proteomes" id="UP000006671">
    <property type="component" value="Unassembled WGS sequence"/>
</dbReference>